<evidence type="ECO:0000259" key="8">
    <source>
        <dbReference type="PROSITE" id="PS51094"/>
    </source>
</evidence>
<dbReference type="SUPFAM" id="SSF55804">
    <property type="entry name" value="Phoshotransferase/anion transport protein"/>
    <property type="match status" value="1"/>
</dbReference>
<dbReference type="InterPro" id="IPR051351">
    <property type="entry name" value="Ascorbate-PTS_EIIA_comp"/>
</dbReference>
<dbReference type="GO" id="GO:0009401">
    <property type="term" value="P:phosphoenolpyruvate-dependent sugar phosphotransferase system"/>
    <property type="evidence" value="ECO:0007669"/>
    <property type="project" value="UniProtKB-KW"/>
</dbReference>
<evidence type="ECO:0000256" key="5">
    <source>
        <dbReference type="ARBA" id="ARBA00022679"/>
    </source>
</evidence>
<dbReference type="PATRIC" id="fig|1432562.3.peg.1857"/>
<dbReference type="CDD" id="cd00211">
    <property type="entry name" value="PTS_IIA_fru"/>
    <property type="match status" value="1"/>
</dbReference>
<comment type="subcellular location">
    <subcellularLocation>
        <location evidence="1">Cytoplasm</location>
    </subcellularLocation>
</comment>
<proteinExistence type="predicted"/>
<dbReference type="OrthoDB" id="9776005at2"/>
<dbReference type="PROSITE" id="PS51094">
    <property type="entry name" value="PTS_EIIA_TYPE_2"/>
    <property type="match status" value="1"/>
</dbReference>
<dbReference type="Proteomes" id="UP000034287">
    <property type="component" value="Unassembled WGS sequence"/>
</dbReference>
<dbReference type="AlphaFoldDB" id="A0A0M2SHT2"/>
<keyword evidence="5" id="KW-0808">Transferase</keyword>
<protein>
    <submittedName>
        <fullName evidence="9">PTS sugar transporter subunit IIA</fullName>
    </submittedName>
</protein>
<keyword evidence="6" id="KW-0598">Phosphotransferase system</keyword>
<feature type="domain" description="PTS EIIA type-2" evidence="8">
    <location>
        <begin position="2"/>
        <end position="145"/>
    </location>
</feature>
<organism evidence="9 10">
    <name type="scientific">Salinicoccus sediminis</name>
    <dbReference type="NCBI Taxonomy" id="1432562"/>
    <lineage>
        <taxon>Bacteria</taxon>
        <taxon>Bacillati</taxon>
        <taxon>Bacillota</taxon>
        <taxon>Bacilli</taxon>
        <taxon>Bacillales</taxon>
        <taxon>Staphylococcaceae</taxon>
        <taxon>Salinicoccus</taxon>
    </lineage>
</organism>
<dbReference type="Gene3D" id="3.40.930.10">
    <property type="entry name" value="Mannitol-specific EII, Chain A"/>
    <property type="match status" value="1"/>
</dbReference>
<comment type="caution">
    <text evidence="9">The sequence shown here is derived from an EMBL/GenBank/DDBJ whole genome shotgun (WGS) entry which is preliminary data.</text>
</comment>
<keyword evidence="7" id="KW-0418">Kinase</keyword>
<evidence type="ECO:0000256" key="7">
    <source>
        <dbReference type="ARBA" id="ARBA00022777"/>
    </source>
</evidence>
<evidence type="ECO:0000313" key="9">
    <source>
        <dbReference type="EMBL" id="KKK33818.1"/>
    </source>
</evidence>
<dbReference type="RefSeq" id="WP_046516301.1">
    <property type="nucleotide sequence ID" value="NZ_LAYZ01000024.1"/>
</dbReference>
<dbReference type="InterPro" id="IPR016152">
    <property type="entry name" value="PTrfase/Anion_transptr"/>
</dbReference>
<dbReference type="GO" id="GO:0016301">
    <property type="term" value="F:kinase activity"/>
    <property type="evidence" value="ECO:0007669"/>
    <property type="project" value="UniProtKB-KW"/>
</dbReference>
<dbReference type="GO" id="GO:0005737">
    <property type="term" value="C:cytoplasm"/>
    <property type="evidence" value="ECO:0007669"/>
    <property type="project" value="UniProtKB-SubCell"/>
</dbReference>
<keyword evidence="4" id="KW-0963">Cytoplasm</keyword>
<comment type="subunit">
    <text evidence="2">Homodimer or homotrimer. Seems to be a monomer when not phosphorylated.</text>
</comment>
<reference evidence="9 10" key="1">
    <citation type="submission" date="2015-04" db="EMBL/GenBank/DDBJ databases">
        <title>Taxonomic description and genome sequence of Salinicoccus sediminis sp. nov., a novel hyper halotolerant bacterium isolated from marine sediment.</title>
        <authorList>
            <person name="Mathan Kumar R."/>
            <person name="Kaur G."/>
            <person name="Kumar N."/>
            <person name="Kumar A."/>
            <person name="Singh N.K."/>
            <person name="Kaur N."/>
            <person name="Mayilraj S."/>
        </authorList>
    </citation>
    <scope>NUCLEOTIDE SEQUENCE [LARGE SCALE GENOMIC DNA]</scope>
    <source>
        <strain evidence="9 10">SV-16</strain>
    </source>
</reference>
<keyword evidence="9" id="KW-0762">Sugar transport</keyword>
<keyword evidence="10" id="KW-1185">Reference proteome</keyword>
<accession>A0A0M2SHT2</accession>
<dbReference type="STRING" id="1432562.WN59_09390"/>
<dbReference type="InterPro" id="IPR002178">
    <property type="entry name" value="PTS_EIIA_type-2_dom"/>
</dbReference>
<evidence type="ECO:0000256" key="4">
    <source>
        <dbReference type="ARBA" id="ARBA00022490"/>
    </source>
</evidence>
<dbReference type="PANTHER" id="PTHR36203:SF5">
    <property type="entry name" value="PTS SYSTEM, EIIA COMPONENT"/>
    <property type="match status" value="1"/>
</dbReference>
<evidence type="ECO:0000256" key="2">
    <source>
        <dbReference type="ARBA" id="ARBA00011798"/>
    </source>
</evidence>
<evidence type="ECO:0000313" key="10">
    <source>
        <dbReference type="Proteomes" id="UP000034287"/>
    </source>
</evidence>
<evidence type="ECO:0000256" key="1">
    <source>
        <dbReference type="ARBA" id="ARBA00004496"/>
    </source>
</evidence>
<evidence type="ECO:0000256" key="6">
    <source>
        <dbReference type="ARBA" id="ARBA00022683"/>
    </source>
</evidence>
<evidence type="ECO:0000256" key="3">
    <source>
        <dbReference type="ARBA" id="ARBA00022448"/>
    </source>
</evidence>
<sequence>MKFLTEKLIDAEFDASDAEEAIHRAGTLLANADGVEHQYIEAMIRSYRENGSYFVLSPKIALPHARPEDGVKDASVSLVKLKSPVEFGHKTNDPVSLVFGLGATSGDEHLEILQKLTRLLNEKEATDELINAKNIKEIIKIIEKRN</sequence>
<name>A0A0M2SHT2_9STAP</name>
<gene>
    <name evidence="9" type="ORF">WN59_09390</name>
</gene>
<keyword evidence="3" id="KW-0813">Transport</keyword>
<dbReference type="Pfam" id="PF00359">
    <property type="entry name" value="PTS_EIIA_2"/>
    <property type="match status" value="1"/>
</dbReference>
<dbReference type="PANTHER" id="PTHR36203">
    <property type="entry name" value="ASCORBATE-SPECIFIC PTS SYSTEM EIIA COMPONENT"/>
    <property type="match status" value="1"/>
</dbReference>
<dbReference type="EMBL" id="LAYZ01000024">
    <property type="protein sequence ID" value="KKK33818.1"/>
    <property type="molecule type" value="Genomic_DNA"/>
</dbReference>